<evidence type="ECO:0000256" key="1">
    <source>
        <dbReference type="SAM" id="MobiDB-lite"/>
    </source>
</evidence>
<dbReference type="InterPro" id="IPR050730">
    <property type="entry name" value="UBX_domain-protein"/>
</dbReference>
<dbReference type="Pfam" id="PF00789">
    <property type="entry name" value="UBX"/>
    <property type="match status" value="1"/>
</dbReference>
<dbReference type="SMART" id="SM00594">
    <property type="entry name" value="UAS"/>
    <property type="match status" value="1"/>
</dbReference>
<reference evidence="3" key="2">
    <citation type="submission" date="2019-07" db="EMBL/GenBank/DDBJ databases">
        <authorList>
            <person name="Yang Y."/>
            <person name="Bocs S."/>
            <person name="Baudouin L."/>
        </authorList>
    </citation>
    <scope>NUCLEOTIDE SEQUENCE</scope>
    <source>
        <tissue evidence="3">Spear leaf of Hainan Tall coconut</tissue>
    </source>
</reference>
<organism evidence="3 4">
    <name type="scientific">Cocos nucifera</name>
    <name type="common">Coconut palm</name>
    <dbReference type="NCBI Taxonomy" id="13894"/>
    <lineage>
        <taxon>Eukaryota</taxon>
        <taxon>Viridiplantae</taxon>
        <taxon>Streptophyta</taxon>
        <taxon>Embryophyta</taxon>
        <taxon>Tracheophyta</taxon>
        <taxon>Spermatophyta</taxon>
        <taxon>Magnoliopsida</taxon>
        <taxon>Liliopsida</taxon>
        <taxon>Arecaceae</taxon>
        <taxon>Arecoideae</taxon>
        <taxon>Cocoseae</taxon>
        <taxon>Attaleinae</taxon>
        <taxon>Cocos</taxon>
    </lineage>
</organism>
<dbReference type="GO" id="GO:0043161">
    <property type="term" value="P:proteasome-mediated ubiquitin-dependent protein catabolic process"/>
    <property type="evidence" value="ECO:0007669"/>
    <property type="project" value="TreeGrafter"/>
</dbReference>
<comment type="caution">
    <text evidence="3">The sequence shown here is derived from an EMBL/GenBank/DDBJ whole genome shotgun (WGS) entry which is preliminary data.</text>
</comment>
<feature type="domain" description="UBX" evidence="2">
    <location>
        <begin position="398"/>
        <end position="478"/>
    </location>
</feature>
<dbReference type="InterPro" id="IPR029071">
    <property type="entry name" value="Ubiquitin-like_domsf"/>
</dbReference>
<reference evidence="3" key="1">
    <citation type="journal article" date="2017" name="Gigascience">
        <title>The genome draft of coconut (Cocos nucifera).</title>
        <authorList>
            <person name="Xiao Y."/>
            <person name="Xu P."/>
            <person name="Fan H."/>
            <person name="Baudouin L."/>
            <person name="Xia W."/>
            <person name="Bocs S."/>
            <person name="Xu J."/>
            <person name="Li Q."/>
            <person name="Guo A."/>
            <person name="Zhou L."/>
            <person name="Li J."/>
            <person name="Wu Y."/>
            <person name="Ma Z."/>
            <person name="Armero A."/>
            <person name="Issali A.E."/>
            <person name="Liu N."/>
            <person name="Peng M."/>
            <person name="Yang Y."/>
        </authorList>
    </citation>
    <scope>NUCLEOTIDE SEQUENCE</scope>
    <source>
        <tissue evidence="3">Spear leaf of Hainan Tall coconut</tissue>
    </source>
</reference>
<dbReference type="Gene3D" id="3.10.20.90">
    <property type="entry name" value="Phosphatidylinositol 3-kinase Catalytic Subunit, Chain A, domain 1"/>
    <property type="match status" value="1"/>
</dbReference>
<dbReference type="PANTHER" id="PTHR23322:SF6">
    <property type="entry name" value="UBX DOMAIN-CONTAINING PROTEIN 7"/>
    <property type="match status" value="1"/>
</dbReference>
<dbReference type="CDD" id="cd14273">
    <property type="entry name" value="UBA_TAP-C_like"/>
    <property type="match status" value="1"/>
</dbReference>
<dbReference type="CDD" id="cd02958">
    <property type="entry name" value="UAS"/>
    <property type="match status" value="1"/>
</dbReference>
<feature type="region of interest" description="Disordered" evidence="1">
    <location>
        <begin position="330"/>
        <end position="391"/>
    </location>
</feature>
<dbReference type="CDD" id="cd01767">
    <property type="entry name" value="UBX"/>
    <property type="match status" value="1"/>
</dbReference>
<dbReference type="Gene3D" id="1.10.8.10">
    <property type="entry name" value="DNA helicase RuvA subunit, C-terminal domain"/>
    <property type="match status" value="1"/>
</dbReference>
<dbReference type="Pfam" id="PF14555">
    <property type="entry name" value="UBA_4"/>
    <property type="match status" value="1"/>
</dbReference>
<evidence type="ECO:0000259" key="2">
    <source>
        <dbReference type="PROSITE" id="PS50033"/>
    </source>
</evidence>
<name>A0A8K0IJL2_COCNU</name>
<dbReference type="InterPro" id="IPR036249">
    <property type="entry name" value="Thioredoxin-like_sf"/>
</dbReference>
<dbReference type="PANTHER" id="PTHR23322">
    <property type="entry name" value="FAS-ASSOCIATED PROTEIN"/>
    <property type="match status" value="1"/>
</dbReference>
<dbReference type="PROSITE" id="PS50033">
    <property type="entry name" value="UBX"/>
    <property type="match status" value="1"/>
</dbReference>
<dbReference type="OrthoDB" id="270602at2759"/>
<dbReference type="InterPro" id="IPR009060">
    <property type="entry name" value="UBA-like_sf"/>
</dbReference>
<keyword evidence="4" id="KW-1185">Reference proteome</keyword>
<dbReference type="EMBL" id="CM017880">
    <property type="protein sequence ID" value="KAG1361123.1"/>
    <property type="molecule type" value="Genomic_DNA"/>
</dbReference>
<feature type="compositionally biased region" description="Basic and acidic residues" evidence="1">
    <location>
        <begin position="366"/>
        <end position="378"/>
    </location>
</feature>
<dbReference type="SUPFAM" id="SSF54236">
    <property type="entry name" value="Ubiquitin-like"/>
    <property type="match status" value="1"/>
</dbReference>
<gene>
    <name evidence="3" type="ORF">COCNU_09G005860</name>
</gene>
<dbReference type="AlphaFoldDB" id="A0A8K0IJL2"/>
<dbReference type="GO" id="GO:0043130">
    <property type="term" value="F:ubiquitin binding"/>
    <property type="evidence" value="ECO:0007669"/>
    <property type="project" value="TreeGrafter"/>
</dbReference>
<sequence length="480" mass="53652">MENALSPEEKQRLISSFLEIAIGQTADIAAQFLEATTWKLEEALQLFYAGNEVGAVASSSLPPPVNESPSERENVVVNENVGQGDGDDEVRAPLPVKRDTLYGDASVIRLHPSSVVAFRNFEEESKRPAVWESDQKAASTANGSRDNLASLYRPPFALMYQGPFDKEVVLLVFIIEWWSSDWSTSKEDLRDKIQEAVASNVVLELQQILTVVQFAEKIVTKALPHHLPKLNRDTWANEAVAQTIRTNFIFWQMYHDASEGKKVCTYYNLVSIPAILVIDPITGQKMRAWSGMVQPERLLEDLLPYLDKGPKEHHAILPQKRPREMVRDSTAHTSGMPDKTLVPKSADAVQKTSATLEDAGCPIRSHATDDDPKHEKVAETSSSGKPIYPLLPEEPKGSRELLCRVGIRLPDGRRLQRNFLRKDPVKFLWSFCCSKLEDGGTRPFHFTQAIPGASKVLNYESNLTFEEAGLSNSMISLAWD</sequence>
<dbReference type="InterPro" id="IPR006577">
    <property type="entry name" value="UAS"/>
</dbReference>
<dbReference type="SUPFAM" id="SSF46934">
    <property type="entry name" value="UBA-like"/>
    <property type="match status" value="1"/>
</dbReference>
<dbReference type="Gene3D" id="3.40.30.10">
    <property type="entry name" value="Glutaredoxin"/>
    <property type="match status" value="1"/>
</dbReference>
<accession>A0A8K0IJL2</accession>
<evidence type="ECO:0000313" key="4">
    <source>
        <dbReference type="Proteomes" id="UP000797356"/>
    </source>
</evidence>
<dbReference type="InterPro" id="IPR001012">
    <property type="entry name" value="UBX_dom"/>
</dbReference>
<protein>
    <submittedName>
        <fullName evidence="3">Plant UBX domain-containing protein 7</fullName>
    </submittedName>
</protein>
<dbReference type="SUPFAM" id="SSF52833">
    <property type="entry name" value="Thioredoxin-like"/>
    <property type="match status" value="1"/>
</dbReference>
<evidence type="ECO:0000313" key="3">
    <source>
        <dbReference type="EMBL" id="KAG1361123.1"/>
    </source>
</evidence>
<dbReference type="GO" id="GO:0005634">
    <property type="term" value="C:nucleus"/>
    <property type="evidence" value="ECO:0007669"/>
    <property type="project" value="TreeGrafter"/>
</dbReference>
<dbReference type="Proteomes" id="UP000797356">
    <property type="component" value="Chromosome 9"/>
</dbReference>
<proteinExistence type="predicted"/>